<reference evidence="2" key="1">
    <citation type="submission" date="2020-05" db="EMBL/GenBank/DDBJ databases">
        <title>WGS assembly of Corymbia citriodora subspecies variegata.</title>
        <authorList>
            <person name="Barry K."/>
            <person name="Hundley H."/>
            <person name="Shu S."/>
            <person name="Jenkins J."/>
            <person name="Grimwood J."/>
            <person name="Baten A."/>
        </authorList>
    </citation>
    <scope>NUCLEOTIDE SEQUENCE</scope>
    <source>
        <strain evidence="2">CV2-018</strain>
    </source>
</reference>
<evidence type="ECO:0000313" key="3">
    <source>
        <dbReference type="Proteomes" id="UP000806378"/>
    </source>
</evidence>
<sequence length="205" mass="22142">MAEDDACLDVSSDVVMEGKNSPKDELKRERECIADDAGLCSSPVKKQAREASNEDTCSEVSNPMVCQKANAMSFQDVTSPPAESLSVKLATSGEVTSKCSANLSSEETLSNEEYGPNDAEFNGTAEKPEQAITSSVVLEIPKHASTTGIRKITFKFSKRRENSDSLCTSSVVEPAFGHATSRLRMEVLGRNKSKTLQEKISAQQP</sequence>
<evidence type="ECO:0000313" key="2">
    <source>
        <dbReference type="EMBL" id="KAF7847419.1"/>
    </source>
</evidence>
<feature type="compositionally biased region" description="Low complexity" evidence="1">
    <location>
        <begin position="100"/>
        <end position="113"/>
    </location>
</feature>
<comment type="caution">
    <text evidence="2">The sequence shown here is derived from an EMBL/GenBank/DDBJ whole genome shotgun (WGS) entry which is preliminary data.</text>
</comment>
<dbReference type="EMBL" id="MU090836">
    <property type="protein sequence ID" value="KAF7847419.1"/>
    <property type="molecule type" value="Genomic_DNA"/>
</dbReference>
<accession>A0A8T0CMZ9</accession>
<organism evidence="2 3">
    <name type="scientific">Corymbia citriodora subsp. variegata</name>
    <dbReference type="NCBI Taxonomy" id="360336"/>
    <lineage>
        <taxon>Eukaryota</taxon>
        <taxon>Viridiplantae</taxon>
        <taxon>Streptophyta</taxon>
        <taxon>Embryophyta</taxon>
        <taxon>Tracheophyta</taxon>
        <taxon>Spermatophyta</taxon>
        <taxon>Magnoliopsida</taxon>
        <taxon>eudicotyledons</taxon>
        <taxon>Gunneridae</taxon>
        <taxon>Pentapetalae</taxon>
        <taxon>rosids</taxon>
        <taxon>malvids</taxon>
        <taxon>Myrtales</taxon>
        <taxon>Myrtaceae</taxon>
        <taxon>Myrtoideae</taxon>
        <taxon>Eucalypteae</taxon>
        <taxon>Corymbia</taxon>
    </lineage>
</organism>
<dbReference type="AlphaFoldDB" id="A0A8T0CMZ9"/>
<proteinExistence type="predicted"/>
<dbReference type="OrthoDB" id="1903104at2759"/>
<gene>
    <name evidence="2" type="ORF">BT93_L2983</name>
</gene>
<dbReference type="Gramene" id="rna-gnl|WGS:JABURB|Cocit.L2983.1">
    <property type="protein sequence ID" value="cds-KAF7847419.1"/>
    <property type="gene ID" value="gene-BT93_L2983"/>
</dbReference>
<feature type="region of interest" description="Disordered" evidence="1">
    <location>
        <begin position="100"/>
        <end position="123"/>
    </location>
</feature>
<protein>
    <submittedName>
        <fullName evidence="2">Uncharacterized protein</fullName>
    </submittedName>
</protein>
<dbReference type="Proteomes" id="UP000806378">
    <property type="component" value="Unassembled WGS sequence"/>
</dbReference>
<keyword evidence="3" id="KW-1185">Reference proteome</keyword>
<evidence type="ECO:0000256" key="1">
    <source>
        <dbReference type="SAM" id="MobiDB-lite"/>
    </source>
</evidence>
<name>A0A8T0CMZ9_CORYI</name>